<feature type="region of interest" description="Disordered" evidence="1">
    <location>
        <begin position="78"/>
        <end position="168"/>
    </location>
</feature>
<keyword evidence="3" id="KW-1185">Reference proteome</keyword>
<reference evidence="2 3" key="1">
    <citation type="submission" date="2022-09" db="EMBL/GenBank/DDBJ databases">
        <authorList>
            <person name="Palmer J.M."/>
        </authorList>
    </citation>
    <scope>NUCLEOTIDE SEQUENCE [LARGE SCALE GENOMIC DNA]</scope>
    <source>
        <strain evidence="2 3">DSM 7382</strain>
    </source>
</reference>
<evidence type="ECO:0000313" key="3">
    <source>
        <dbReference type="Proteomes" id="UP001385951"/>
    </source>
</evidence>
<accession>A0AAW0FV58</accession>
<dbReference type="EMBL" id="JASBNA010000042">
    <property type="protein sequence ID" value="KAK7681211.1"/>
    <property type="molecule type" value="Genomic_DNA"/>
</dbReference>
<organism evidence="2 3">
    <name type="scientific">Cerrena zonata</name>
    <dbReference type="NCBI Taxonomy" id="2478898"/>
    <lineage>
        <taxon>Eukaryota</taxon>
        <taxon>Fungi</taxon>
        <taxon>Dikarya</taxon>
        <taxon>Basidiomycota</taxon>
        <taxon>Agaricomycotina</taxon>
        <taxon>Agaricomycetes</taxon>
        <taxon>Polyporales</taxon>
        <taxon>Cerrenaceae</taxon>
        <taxon>Cerrena</taxon>
    </lineage>
</organism>
<feature type="compositionally biased region" description="Low complexity" evidence="1">
    <location>
        <begin position="78"/>
        <end position="91"/>
    </location>
</feature>
<feature type="region of interest" description="Disordered" evidence="1">
    <location>
        <begin position="1"/>
        <end position="38"/>
    </location>
</feature>
<protein>
    <submittedName>
        <fullName evidence="2">Uncharacterized protein</fullName>
    </submittedName>
</protein>
<evidence type="ECO:0000256" key="1">
    <source>
        <dbReference type="SAM" id="MobiDB-lite"/>
    </source>
</evidence>
<feature type="compositionally biased region" description="Polar residues" evidence="1">
    <location>
        <begin position="19"/>
        <end position="32"/>
    </location>
</feature>
<dbReference type="AlphaFoldDB" id="A0AAW0FV58"/>
<name>A0AAW0FV58_9APHY</name>
<comment type="caution">
    <text evidence="2">The sequence shown here is derived from an EMBL/GenBank/DDBJ whole genome shotgun (WGS) entry which is preliminary data.</text>
</comment>
<feature type="compositionally biased region" description="Low complexity" evidence="1">
    <location>
        <begin position="157"/>
        <end position="168"/>
    </location>
</feature>
<feature type="compositionally biased region" description="Low complexity" evidence="1">
    <location>
        <begin position="117"/>
        <end position="131"/>
    </location>
</feature>
<evidence type="ECO:0000313" key="2">
    <source>
        <dbReference type="EMBL" id="KAK7681211.1"/>
    </source>
</evidence>
<sequence length="324" mass="33770">MNFNPQGGNGNMNGDQAPFNPQQAGQSQNQPGAASFLPPQFANLSQQQIQHLMKTNPQFQQMIRTYVQNQRMLQQQQLAQQQMLQRGQVPPAQQPPVPPQQANLSGMNTNLGMAQRNLSNPQLSQQPQQMMGSPQVNPNGLPAQRPFSNSRPTSFRQQPQVPPAQQFPGQLPQQQRPLLQGMAAAQARPNMSPQGSIPPQAMPMAGPGTPRNAAAMAAAAAQVKQHPNMSRAGSVSAVPGGVPVTPSTTAQGFYGSTSNITPGTIPMGSGPMGVTGATPVNAPGIATNVVPGVPPVGIPGASGVDVSGNASTLLSTNAWSTSVP</sequence>
<feature type="compositionally biased region" description="Polar residues" evidence="1">
    <location>
        <begin position="146"/>
        <end position="156"/>
    </location>
</feature>
<dbReference type="Proteomes" id="UP001385951">
    <property type="component" value="Unassembled WGS sequence"/>
</dbReference>
<feature type="compositionally biased region" description="Polar residues" evidence="1">
    <location>
        <begin position="103"/>
        <end position="112"/>
    </location>
</feature>
<proteinExistence type="predicted"/>
<gene>
    <name evidence="2" type="ORF">QCA50_015597</name>
</gene>